<evidence type="ECO:0000313" key="10">
    <source>
        <dbReference type="Proteomes" id="UP000280073"/>
    </source>
</evidence>
<keyword evidence="4 9" id="KW-0808">Transferase</keyword>
<dbReference type="AlphaFoldDB" id="A0A3R9RWD6"/>
<feature type="non-terminal residue" evidence="9">
    <location>
        <position position="1"/>
    </location>
</feature>
<evidence type="ECO:0000313" key="9">
    <source>
        <dbReference type="EMBL" id="RSR30494.1"/>
    </source>
</evidence>
<accession>A0A3R9RWD6</accession>
<dbReference type="GO" id="GO:0047280">
    <property type="term" value="F:nicotinamide phosphoribosyltransferase activity"/>
    <property type="evidence" value="ECO:0007669"/>
    <property type="project" value="UniProtKB-EC"/>
</dbReference>
<comment type="pathway">
    <text evidence="5">Cofactor biosynthesis; NAD(+) biosynthesis; nicotinamide D-ribonucleotide from 5-phospho-alpha-D-ribose 1-diphosphate and nicotinamide: step 1/1.</text>
</comment>
<dbReference type="SUPFAM" id="SSF51690">
    <property type="entry name" value="Nicotinate/Quinolinate PRTase C-terminal domain-like"/>
    <property type="match status" value="1"/>
</dbReference>
<feature type="non-terminal residue" evidence="9">
    <location>
        <position position="227"/>
    </location>
</feature>
<organism evidence="9 10">
    <name type="scientific">Acinetobacter baumannii</name>
    <dbReference type="NCBI Taxonomy" id="470"/>
    <lineage>
        <taxon>Bacteria</taxon>
        <taxon>Pseudomonadati</taxon>
        <taxon>Pseudomonadota</taxon>
        <taxon>Gammaproteobacteria</taxon>
        <taxon>Moraxellales</taxon>
        <taxon>Moraxellaceae</taxon>
        <taxon>Acinetobacter</taxon>
        <taxon>Acinetobacter calcoaceticus/baumannii complex</taxon>
    </lineage>
</organism>
<comment type="similarity">
    <text evidence="1">Belongs to the NAPRTase family.</text>
</comment>
<sequence length="227" mass="24601">AYEYKRLLTQYAIKTGAPLDFVPVQGHDFSSRGMSGIYDAAQSGVGHLTSFIGTDSVASIDYAEEYYNATGVIGVSVPATEHSVMCMGTEDSELETFKRLICELYPSGVVSIVSDTWDFWRVITEFTVALKSEILARQPNALGLAKLVFRPDSGDPVKIICGDPDAEVGSPAYKGAVECLWEVFGGTTTDQGYKVLNERVGLIYGDSITLDRAQRILEGLEAKGFAS</sequence>
<dbReference type="PANTHER" id="PTHR43816:SF1">
    <property type="entry name" value="NICOTINAMIDE PHOSPHORIBOSYLTRANSFERASE"/>
    <property type="match status" value="1"/>
</dbReference>
<dbReference type="EMBL" id="RFDI01002027">
    <property type="protein sequence ID" value="RSR30494.1"/>
    <property type="molecule type" value="Genomic_DNA"/>
</dbReference>
<dbReference type="InterPro" id="IPR036068">
    <property type="entry name" value="Nicotinate_pribotase-like_C"/>
</dbReference>
<dbReference type="EC" id="2.4.2.12" evidence="6"/>
<evidence type="ECO:0000256" key="4">
    <source>
        <dbReference type="ARBA" id="ARBA00022679"/>
    </source>
</evidence>
<evidence type="ECO:0000256" key="6">
    <source>
        <dbReference type="ARBA" id="ARBA00035024"/>
    </source>
</evidence>
<dbReference type="InterPro" id="IPR016471">
    <property type="entry name" value="Nicotinamide_PRibTrfase"/>
</dbReference>
<evidence type="ECO:0000259" key="8">
    <source>
        <dbReference type="Pfam" id="PF04095"/>
    </source>
</evidence>
<feature type="domain" description="Nicotinate/nicotinamide phosphoribosyltransferase" evidence="8">
    <location>
        <begin position="25"/>
        <end position="225"/>
    </location>
</feature>
<name>A0A3R9RWD6_ACIBA</name>
<protein>
    <recommendedName>
        <fullName evidence="7">Nicotinamide phosphoribosyltransferase</fullName>
        <ecNumber evidence="6">2.4.2.12</ecNumber>
    </recommendedName>
</protein>
<dbReference type="PANTHER" id="PTHR43816">
    <property type="entry name" value="NICOTINAMIDE PHOSPHORIBOSYLTRANSFERASE"/>
    <property type="match status" value="1"/>
</dbReference>
<evidence type="ECO:0000256" key="3">
    <source>
        <dbReference type="ARBA" id="ARBA00022676"/>
    </source>
</evidence>
<keyword evidence="2" id="KW-0662">Pyridine nucleotide biosynthesis</keyword>
<reference evidence="9 10" key="1">
    <citation type="submission" date="2018-10" db="EMBL/GenBank/DDBJ databases">
        <title>GWAS and RNA-Seq identify cryptic mechanisms of antimicrobial resistance in Acinetobacter baumannii.</title>
        <authorList>
            <person name="Sahl J.W."/>
        </authorList>
    </citation>
    <scope>NUCLEOTIDE SEQUENCE [LARGE SCALE GENOMIC DNA]</scope>
    <source>
        <strain evidence="9 10">TG28175</strain>
    </source>
</reference>
<dbReference type="GO" id="GO:0009435">
    <property type="term" value="P:NAD+ biosynthetic process"/>
    <property type="evidence" value="ECO:0007669"/>
    <property type="project" value="InterPro"/>
</dbReference>
<comment type="caution">
    <text evidence="9">The sequence shown here is derived from an EMBL/GenBank/DDBJ whole genome shotgun (WGS) entry which is preliminary data.</text>
</comment>
<evidence type="ECO:0000256" key="1">
    <source>
        <dbReference type="ARBA" id="ARBA00010897"/>
    </source>
</evidence>
<dbReference type="InterPro" id="IPR013785">
    <property type="entry name" value="Aldolase_TIM"/>
</dbReference>
<dbReference type="InterPro" id="IPR041525">
    <property type="entry name" value="N/Namide_PRibTrfase"/>
</dbReference>
<dbReference type="Pfam" id="PF04095">
    <property type="entry name" value="NAPRTase"/>
    <property type="match status" value="1"/>
</dbReference>
<evidence type="ECO:0000256" key="7">
    <source>
        <dbReference type="ARBA" id="ARBA00035036"/>
    </source>
</evidence>
<dbReference type="Gene3D" id="3.20.20.70">
    <property type="entry name" value="Aldolase class I"/>
    <property type="match status" value="1"/>
</dbReference>
<gene>
    <name evidence="9" type="ORF">EA686_25455</name>
</gene>
<evidence type="ECO:0000256" key="2">
    <source>
        <dbReference type="ARBA" id="ARBA00022642"/>
    </source>
</evidence>
<keyword evidence="3 9" id="KW-0328">Glycosyltransferase</keyword>
<dbReference type="Proteomes" id="UP000280073">
    <property type="component" value="Unassembled WGS sequence"/>
</dbReference>
<proteinExistence type="inferred from homology"/>
<evidence type="ECO:0000256" key="5">
    <source>
        <dbReference type="ARBA" id="ARBA00035007"/>
    </source>
</evidence>